<dbReference type="RefSeq" id="WP_113888835.1">
    <property type="nucleotide sequence ID" value="NZ_QNRK01000008.1"/>
</dbReference>
<dbReference type="EMBL" id="QNRK01000008">
    <property type="protein sequence ID" value="RBP15534.1"/>
    <property type="molecule type" value="Genomic_DNA"/>
</dbReference>
<keyword evidence="2 6" id="KW-0238">DNA-binding</keyword>
<sequence>MAARRPLTGEKLYAPFKLAALVETLREQGIAAEECLRGTGVRAEDLTDPTVRTSVRQYAQACRNALRLSADASTPFRVGSRLHLYAYGMYGYALMSGLSLRDYFRLGVKYHLLAAPMLTIEWREFPDAAMWTFPDEFTFAPSAELRRFLIEQQYTQQVIHLQDVAGHDVRPLKACFSYPAPPHAAIYEDYLCCRCVFDQSRSELHYDRAILDERPPLAHPLTSAMFQETCEGLIDKARASAGLSGQIYEILIRRPGHFPGMEDVARTLNMTSRTLRRRLKEEELSFSEILDDVYRSLAVEYLKTTHMSVDDIGMLVGFNDVANFRKAFRRWTGQTPSEIRRETAREWTSPVRFSRRTPESEAVRGLSSD</sequence>
<organism evidence="6 7">
    <name type="scientific">Roseiarcus fermentans</name>
    <dbReference type="NCBI Taxonomy" id="1473586"/>
    <lineage>
        <taxon>Bacteria</taxon>
        <taxon>Pseudomonadati</taxon>
        <taxon>Pseudomonadota</taxon>
        <taxon>Alphaproteobacteria</taxon>
        <taxon>Hyphomicrobiales</taxon>
        <taxon>Roseiarcaceae</taxon>
        <taxon>Roseiarcus</taxon>
    </lineage>
</organism>
<dbReference type="InterPro" id="IPR032687">
    <property type="entry name" value="AraC-type_N"/>
</dbReference>
<dbReference type="Pfam" id="PF12625">
    <property type="entry name" value="Arabinose_bd"/>
    <property type="match status" value="1"/>
</dbReference>
<dbReference type="SUPFAM" id="SSF46689">
    <property type="entry name" value="Homeodomain-like"/>
    <property type="match status" value="1"/>
</dbReference>
<feature type="region of interest" description="Disordered" evidence="4">
    <location>
        <begin position="348"/>
        <end position="369"/>
    </location>
</feature>
<keyword evidence="7" id="KW-1185">Reference proteome</keyword>
<feature type="domain" description="HTH araC/xylS-type" evidence="5">
    <location>
        <begin position="245"/>
        <end position="342"/>
    </location>
</feature>
<dbReference type="PANTHER" id="PTHR47894">
    <property type="entry name" value="HTH-TYPE TRANSCRIPTIONAL REGULATOR GADX"/>
    <property type="match status" value="1"/>
</dbReference>
<keyword evidence="3" id="KW-0804">Transcription</keyword>
<evidence type="ECO:0000256" key="1">
    <source>
        <dbReference type="ARBA" id="ARBA00023015"/>
    </source>
</evidence>
<dbReference type="Pfam" id="PF12833">
    <property type="entry name" value="HTH_18"/>
    <property type="match status" value="1"/>
</dbReference>
<dbReference type="InterPro" id="IPR018060">
    <property type="entry name" value="HTH_AraC"/>
</dbReference>
<evidence type="ECO:0000313" key="6">
    <source>
        <dbReference type="EMBL" id="RBP15534.1"/>
    </source>
</evidence>
<dbReference type="Gene3D" id="1.10.10.60">
    <property type="entry name" value="Homeodomain-like"/>
    <property type="match status" value="1"/>
</dbReference>
<evidence type="ECO:0000259" key="5">
    <source>
        <dbReference type="PROSITE" id="PS01124"/>
    </source>
</evidence>
<dbReference type="InterPro" id="IPR009057">
    <property type="entry name" value="Homeodomain-like_sf"/>
</dbReference>
<evidence type="ECO:0000256" key="2">
    <source>
        <dbReference type="ARBA" id="ARBA00023125"/>
    </source>
</evidence>
<gene>
    <name evidence="6" type="ORF">DFR50_10891</name>
</gene>
<dbReference type="Proteomes" id="UP000253529">
    <property type="component" value="Unassembled WGS sequence"/>
</dbReference>
<dbReference type="PANTHER" id="PTHR47894:SF1">
    <property type="entry name" value="HTH-TYPE TRANSCRIPTIONAL REGULATOR VQSM"/>
    <property type="match status" value="1"/>
</dbReference>
<dbReference type="PROSITE" id="PS01124">
    <property type="entry name" value="HTH_ARAC_FAMILY_2"/>
    <property type="match status" value="1"/>
</dbReference>
<proteinExistence type="predicted"/>
<accession>A0A366FLG4</accession>
<dbReference type="AlphaFoldDB" id="A0A366FLG4"/>
<dbReference type="OrthoDB" id="9805730at2"/>
<dbReference type="GO" id="GO:0005829">
    <property type="term" value="C:cytosol"/>
    <property type="evidence" value="ECO:0007669"/>
    <property type="project" value="TreeGrafter"/>
</dbReference>
<reference evidence="6 7" key="1">
    <citation type="submission" date="2018-06" db="EMBL/GenBank/DDBJ databases">
        <title>Genomic Encyclopedia of Type Strains, Phase IV (KMG-IV): sequencing the most valuable type-strain genomes for metagenomic binning, comparative biology and taxonomic classification.</title>
        <authorList>
            <person name="Goeker M."/>
        </authorList>
    </citation>
    <scope>NUCLEOTIDE SEQUENCE [LARGE SCALE GENOMIC DNA]</scope>
    <source>
        <strain evidence="6 7">DSM 24875</strain>
    </source>
</reference>
<name>A0A366FLG4_9HYPH</name>
<protein>
    <submittedName>
        <fullName evidence="6">AraC-like DNA-binding protein</fullName>
    </submittedName>
</protein>
<dbReference type="GO" id="GO:0000976">
    <property type="term" value="F:transcription cis-regulatory region binding"/>
    <property type="evidence" value="ECO:0007669"/>
    <property type="project" value="TreeGrafter"/>
</dbReference>
<evidence type="ECO:0000256" key="3">
    <source>
        <dbReference type="ARBA" id="ARBA00023163"/>
    </source>
</evidence>
<dbReference type="GO" id="GO:0003700">
    <property type="term" value="F:DNA-binding transcription factor activity"/>
    <property type="evidence" value="ECO:0007669"/>
    <property type="project" value="InterPro"/>
</dbReference>
<comment type="caution">
    <text evidence="6">The sequence shown here is derived from an EMBL/GenBank/DDBJ whole genome shotgun (WGS) entry which is preliminary data.</text>
</comment>
<evidence type="ECO:0000256" key="4">
    <source>
        <dbReference type="SAM" id="MobiDB-lite"/>
    </source>
</evidence>
<keyword evidence="1" id="KW-0805">Transcription regulation</keyword>
<dbReference type="SMART" id="SM00342">
    <property type="entry name" value="HTH_ARAC"/>
    <property type="match status" value="1"/>
</dbReference>
<evidence type="ECO:0000313" key="7">
    <source>
        <dbReference type="Proteomes" id="UP000253529"/>
    </source>
</evidence>